<proteinExistence type="predicted"/>
<dbReference type="OrthoDB" id="3945308at2759"/>
<reference evidence="4" key="2">
    <citation type="submission" date="2020-04" db="EMBL/GenBank/DDBJ databases">
        <authorList>
            <consortium name="NCBI Genome Project"/>
        </authorList>
    </citation>
    <scope>NUCLEOTIDE SEQUENCE</scope>
    <source>
        <strain evidence="4">CBS 304.34</strain>
    </source>
</reference>
<gene>
    <name evidence="2 4" type="ORF">BDZ99DRAFT_243195</name>
</gene>
<protein>
    <submittedName>
        <fullName evidence="2 4">Uncharacterized protein</fullName>
    </submittedName>
</protein>
<evidence type="ECO:0000256" key="1">
    <source>
        <dbReference type="SAM" id="MobiDB-lite"/>
    </source>
</evidence>
<evidence type="ECO:0000313" key="2">
    <source>
        <dbReference type="EMBL" id="KAF2812810.1"/>
    </source>
</evidence>
<evidence type="ECO:0000313" key="4">
    <source>
        <dbReference type="RefSeq" id="XP_033579774.1"/>
    </source>
</evidence>
<keyword evidence="3" id="KW-1185">Reference proteome</keyword>
<dbReference type="GeneID" id="54454505"/>
<dbReference type="Proteomes" id="UP000504636">
    <property type="component" value="Unplaced"/>
</dbReference>
<reference evidence="2 4" key="1">
    <citation type="journal article" date="2020" name="Stud. Mycol.">
        <title>101 Dothideomycetes genomes: a test case for predicting lifestyles and emergence of pathogens.</title>
        <authorList>
            <person name="Haridas S."/>
            <person name="Albert R."/>
            <person name="Binder M."/>
            <person name="Bloem J."/>
            <person name="Labutti K."/>
            <person name="Salamov A."/>
            <person name="Andreopoulos B."/>
            <person name="Baker S."/>
            <person name="Barry K."/>
            <person name="Bills G."/>
            <person name="Bluhm B."/>
            <person name="Cannon C."/>
            <person name="Castanera R."/>
            <person name="Culley D."/>
            <person name="Daum C."/>
            <person name="Ezra D."/>
            <person name="Gonzalez J."/>
            <person name="Henrissat B."/>
            <person name="Kuo A."/>
            <person name="Liang C."/>
            <person name="Lipzen A."/>
            <person name="Lutzoni F."/>
            <person name="Magnuson J."/>
            <person name="Mondo S."/>
            <person name="Nolan M."/>
            <person name="Ohm R."/>
            <person name="Pangilinan J."/>
            <person name="Park H.-J."/>
            <person name="Ramirez L."/>
            <person name="Alfaro M."/>
            <person name="Sun H."/>
            <person name="Tritt A."/>
            <person name="Yoshinaga Y."/>
            <person name="Zwiers L.-H."/>
            <person name="Turgeon B."/>
            <person name="Goodwin S."/>
            <person name="Spatafora J."/>
            <person name="Crous P."/>
            <person name="Grigoriev I."/>
        </authorList>
    </citation>
    <scope>NUCLEOTIDE SEQUENCE</scope>
    <source>
        <strain evidence="2 4">CBS 304.34</strain>
    </source>
</reference>
<reference evidence="4" key="3">
    <citation type="submission" date="2025-04" db="UniProtKB">
        <authorList>
            <consortium name="RefSeq"/>
        </authorList>
    </citation>
    <scope>IDENTIFICATION</scope>
    <source>
        <strain evidence="4">CBS 304.34</strain>
    </source>
</reference>
<dbReference type="RefSeq" id="XP_033579774.1">
    <property type="nucleotide sequence ID" value="XM_033713612.1"/>
</dbReference>
<accession>A0A6A6YVL8</accession>
<sequence length="276" mass="30670">MMQAREEGEEQTEQVSPSPSISPSSLPSPSTSPLTSTSPSPLTSISKTSSQKTGQKRRNENDSAGSKKPKIGGQTIYHMPRLHGVNHNQLEETLAALLVAHPAKNTNQSDLVRIFYAIASPDALYQLKDVCIAARRQNRALPRDTTSIAHTIQALDGCDTLISSQSILRRYYLSRLASHRNKLLDQHDGKLGSTRSSTRKNVKKYSDRCETIVLEKIVAEGYPLVSKKSNSYTRKKSSLQFKLKCGRRWLEIEENFGAGIFPLIPIGGHYHITQNE</sequence>
<evidence type="ECO:0000313" key="3">
    <source>
        <dbReference type="Proteomes" id="UP000504636"/>
    </source>
</evidence>
<feature type="region of interest" description="Disordered" evidence="1">
    <location>
        <begin position="1"/>
        <end position="74"/>
    </location>
</feature>
<feature type="compositionally biased region" description="Low complexity" evidence="1">
    <location>
        <begin position="16"/>
        <end position="50"/>
    </location>
</feature>
<dbReference type="AlphaFoldDB" id="A0A6A6YVL8"/>
<name>A0A6A6YVL8_9PEZI</name>
<dbReference type="EMBL" id="MU003696">
    <property type="protein sequence ID" value="KAF2812810.1"/>
    <property type="molecule type" value="Genomic_DNA"/>
</dbReference>
<organism evidence="2">
    <name type="scientific">Mytilinidion resinicola</name>
    <dbReference type="NCBI Taxonomy" id="574789"/>
    <lineage>
        <taxon>Eukaryota</taxon>
        <taxon>Fungi</taxon>
        <taxon>Dikarya</taxon>
        <taxon>Ascomycota</taxon>
        <taxon>Pezizomycotina</taxon>
        <taxon>Dothideomycetes</taxon>
        <taxon>Pleosporomycetidae</taxon>
        <taxon>Mytilinidiales</taxon>
        <taxon>Mytilinidiaceae</taxon>
        <taxon>Mytilinidion</taxon>
    </lineage>
</organism>